<proteinExistence type="predicted"/>
<protein>
    <submittedName>
        <fullName evidence="1">Uncharacterized protein</fullName>
    </submittedName>
</protein>
<evidence type="ECO:0000313" key="1">
    <source>
        <dbReference type="EMBL" id="MDC0678256.1"/>
    </source>
</evidence>
<dbReference type="EMBL" id="JAQNDK010000001">
    <property type="protein sequence ID" value="MDC0678256.1"/>
    <property type="molecule type" value="Genomic_DNA"/>
</dbReference>
<comment type="caution">
    <text evidence="1">The sequence shown here is derived from an EMBL/GenBank/DDBJ whole genome shotgun (WGS) entry which is preliminary data.</text>
</comment>
<dbReference type="Proteomes" id="UP001217485">
    <property type="component" value="Unassembled WGS sequence"/>
</dbReference>
<keyword evidence="2" id="KW-1185">Reference proteome</keyword>
<gene>
    <name evidence="1" type="ORF">POL72_10970</name>
</gene>
<name>A0ABT5BVS0_9BACT</name>
<organism evidence="1 2">
    <name type="scientific">Sorangium atrum</name>
    <dbReference type="NCBI Taxonomy" id="2995308"/>
    <lineage>
        <taxon>Bacteria</taxon>
        <taxon>Pseudomonadati</taxon>
        <taxon>Myxococcota</taxon>
        <taxon>Polyangia</taxon>
        <taxon>Polyangiales</taxon>
        <taxon>Polyangiaceae</taxon>
        <taxon>Sorangium</taxon>
    </lineage>
</organism>
<accession>A0ABT5BVS0</accession>
<reference evidence="1 2" key="1">
    <citation type="submission" date="2023-01" db="EMBL/GenBank/DDBJ databases">
        <title>Minimal conservation of predation-associated metabolite biosynthetic gene clusters underscores biosynthetic potential of Myxococcota including descriptions for ten novel species: Archangium lansinium sp. nov., Myxococcus landrumus sp. nov., Nannocystis bai.</title>
        <authorList>
            <person name="Ahearne A."/>
            <person name="Stevens C."/>
            <person name="Dowd S."/>
        </authorList>
    </citation>
    <scope>NUCLEOTIDE SEQUENCE [LARGE SCALE GENOMIC DNA]</scope>
    <source>
        <strain evidence="1 2">WIWO2</strain>
    </source>
</reference>
<evidence type="ECO:0000313" key="2">
    <source>
        <dbReference type="Proteomes" id="UP001217485"/>
    </source>
</evidence>
<sequence>MGCLDAVTFQPLELRGPTVPPPDGACCDTEGMTCGGYSDCGPVCHCQGGAWSCTTPAACQPLVCPTDSEELLMLDGTACPEHVGIECPKEPGCNPVRCTCALNPETGTALWQCRMIPC</sequence>
<dbReference type="RefSeq" id="WP_272095046.1">
    <property type="nucleotide sequence ID" value="NZ_JAQNDK010000001.1"/>
</dbReference>